<proteinExistence type="predicted"/>
<keyword evidence="2" id="KW-1185">Reference proteome</keyword>
<evidence type="ECO:0000313" key="2">
    <source>
        <dbReference type="Proteomes" id="UP000464597"/>
    </source>
</evidence>
<evidence type="ECO:0000313" key="1">
    <source>
        <dbReference type="EMBL" id="QHC62722.1"/>
    </source>
</evidence>
<gene>
    <name evidence="1" type="ORF">GSU69_08540</name>
</gene>
<reference evidence="2" key="1">
    <citation type="submission" date="2019-12" db="EMBL/GenBank/DDBJ databases">
        <title>Complete and draft genome sequences of new strains and members of some known species of the genus Rathayibacter isolated from plants.</title>
        <authorList>
            <person name="Tarlachkov S.V."/>
            <person name="Starodumova I.P."/>
            <person name="Dorofeeva L.V."/>
            <person name="Prisyazhnaya N.V."/>
            <person name="Leyn S."/>
            <person name="Zlamal J."/>
            <person name="Elan M."/>
            <person name="Osterman A.L."/>
            <person name="Nadler S."/>
            <person name="Subbotin S.A."/>
            <person name="Evtushenko L.I."/>
        </authorList>
    </citation>
    <scope>NUCLEOTIDE SEQUENCE [LARGE SCALE GENOMIC DNA]</scope>
    <source>
        <strain evidence="2">VKM Ac-2802</strain>
    </source>
</reference>
<organism evidence="1 2">
    <name type="scientific">Rathayibacter festucae</name>
    <dbReference type="NCBI Taxonomy" id="110937"/>
    <lineage>
        <taxon>Bacteria</taxon>
        <taxon>Bacillati</taxon>
        <taxon>Actinomycetota</taxon>
        <taxon>Actinomycetes</taxon>
        <taxon>Micrococcales</taxon>
        <taxon>Microbacteriaceae</taxon>
        <taxon>Rathayibacter</taxon>
    </lineage>
</organism>
<sequence>MKVMLLMRSDGSYAGGNTAEDYAAWADYEASLKTDGVLVESARFADASGDVSVETDLAAAGAERGTPSLSRTEERSALVGYYLLDCSTRDDAMHYARRAPLYGSVDVHELAQY</sequence>
<evidence type="ECO:0008006" key="3">
    <source>
        <dbReference type="Google" id="ProtNLM"/>
    </source>
</evidence>
<dbReference type="SUPFAM" id="SSF54909">
    <property type="entry name" value="Dimeric alpha+beta barrel"/>
    <property type="match status" value="1"/>
</dbReference>
<dbReference type="EMBL" id="CP047180">
    <property type="protein sequence ID" value="QHC62722.1"/>
    <property type="molecule type" value="Genomic_DNA"/>
</dbReference>
<dbReference type="Gene3D" id="3.30.70.1060">
    <property type="entry name" value="Dimeric alpha+beta barrel"/>
    <property type="match status" value="1"/>
</dbReference>
<dbReference type="InterPro" id="IPR011008">
    <property type="entry name" value="Dimeric_a/b-barrel"/>
</dbReference>
<name>A0ABX6GYW3_9MICO</name>
<protein>
    <recommendedName>
        <fullName evidence="3">YCII-related domain-containing protein</fullName>
    </recommendedName>
</protein>
<accession>A0ABX6GYW3</accession>
<dbReference type="Proteomes" id="UP000464597">
    <property type="component" value="Chromosome"/>
</dbReference>